<comment type="caution">
    <text evidence="19">The sequence shown here is derived from an EMBL/GenBank/DDBJ whole genome shotgun (WGS) entry which is preliminary data.</text>
</comment>
<evidence type="ECO:0000256" key="15">
    <source>
        <dbReference type="ARBA" id="ARBA00048041"/>
    </source>
</evidence>
<evidence type="ECO:0000256" key="2">
    <source>
        <dbReference type="ARBA" id="ARBA00004389"/>
    </source>
</evidence>
<evidence type="ECO:0000256" key="5">
    <source>
        <dbReference type="ARBA" id="ARBA00022692"/>
    </source>
</evidence>
<dbReference type="PANTHER" id="PTHR23023">
    <property type="entry name" value="DIMETHYLANILINE MONOOXYGENASE"/>
    <property type="match status" value="1"/>
</dbReference>
<dbReference type="InterPro" id="IPR002253">
    <property type="entry name" value="Flavin_mOase_1"/>
</dbReference>
<keyword evidence="12" id="KW-0472">Membrane</keyword>
<evidence type="ECO:0000256" key="3">
    <source>
        <dbReference type="ARBA" id="ARBA00009183"/>
    </source>
</evidence>
<dbReference type="AlphaFoldDB" id="A0A9Q1C6R8"/>
<dbReference type="GO" id="GO:0050661">
    <property type="term" value="F:NADP binding"/>
    <property type="evidence" value="ECO:0007669"/>
    <property type="project" value="InterPro"/>
</dbReference>
<evidence type="ECO:0000256" key="10">
    <source>
        <dbReference type="ARBA" id="ARBA00023002"/>
    </source>
</evidence>
<dbReference type="InterPro" id="IPR020946">
    <property type="entry name" value="Flavin_mOase-like"/>
</dbReference>
<evidence type="ECO:0000256" key="13">
    <source>
        <dbReference type="ARBA" id="ARBA00045957"/>
    </source>
</evidence>
<accession>A0A9Q1C6R8</accession>
<comment type="similarity">
    <text evidence="3 18">Belongs to the FMO family.</text>
</comment>
<dbReference type="PIRSF" id="PIRSF000332">
    <property type="entry name" value="FMO"/>
    <property type="match status" value="1"/>
</dbReference>
<keyword evidence="20" id="KW-1185">Reference proteome</keyword>
<dbReference type="InterPro" id="IPR036188">
    <property type="entry name" value="FAD/NAD-bd_sf"/>
</dbReference>
<comment type="catalytic activity">
    <reaction evidence="16">
        <text>trimethylamine + NADPH + O2 = trimethylamine N-oxide + NADP(+) + H2O</text>
        <dbReference type="Rhea" id="RHEA:31979"/>
        <dbReference type="ChEBI" id="CHEBI:15377"/>
        <dbReference type="ChEBI" id="CHEBI:15379"/>
        <dbReference type="ChEBI" id="CHEBI:15724"/>
        <dbReference type="ChEBI" id="CHEBI:57783"/>
        <dbReference type="ChEBI" id="CHEBI:58349"/>
        <dbReference type="ChEBI" id="CHEBI:58389"/>
        <dbReference type="EC" id="1.14.13.148"/>
    </reaction>
    <physiologicalReaction direction="left-to-right" evidence="16">
        <dbReference type="Rhea" id="RHEA:31980"/>
    </physiologicalReaction>
</comment>
<evidence type="ECO:0000256" key="6">
    <source>
        <dbReference type="ARBA" id="ARBA00022824"/>
    </source>
</evidence>
<dbReference type="FunFam" id="3.50.50.60:FF:000159">
    <property type="entry name" value="Dimethylaniline monooxygenase [N-oxide-forming]"/>
    <property type="match status" value="1"/>
</dbReference>
<dbReference type="InterPro" id="IPR000960">
    <property type="entry name" value="Flavin_mOase"/>
</dbReference>
<gene>
    <name evidence="19" type="ORF">HOLleu_16476</name>
</gene>
<dbReference type="InterPro" id="IPR050346">
    <property type="entry name" value="FMO-like"/>
</dbReference>
<dbReference type="SUPFAM" id="SSF51905">
    <property type="entry name" value="FAD/NAD(P)-binding domain"/>
    <property type="match status" value="2"/>
</dbReference>
<keyword evidence="9" id="KW-1133">Transmembrane helix</keyword>
<evidence type="ECO:0000256" key="11">
    <source>
        <dbReference type="ARBA" id="ARBA00023033"/>
    </source>
</evidence>
<dbReference type="GO" id="GO:0005789">
    <property type="term" value="C:endoplasmic reticulum membrane"/>
    <property type="evidence" value="ECO:0007669"/>
    <property type="project" value="UniProtKB-SubCell"/>
</dbReference>
<dbReference type="OrthoDB" id="66881at2759"/>
<keyword evidence="6" id="KW-0256">Endoplasmic reticulum</keyword>
<dbReference type="GO" id="GO:0050660">
    <property type="term" value="F:flavin adenine dinucleotide binding"/>
    <property type="evidence" value="ECO:0007669"/>
    <property type="project" value="InterPro"/>
</dbReference>
<keyword evidence="8" id="KW-0521">NADP</keyword>
<dbReference type="Pfam" id="PF00743">
    <property type="entry name" value="FMO-like"/>
    <property type="match status" value="1"/>
</dbReference>
<evidence type="ECO:0000256" key="14">
    <source>
        <dbReference type="ARBA" id="ARBA00047338"/>
    </source>
</evidence>
<evidence type="ECO:0000256" key="18">
    <source>
        <dbReference type="RuleBase" id="RU361177"/>
    </source>
</evidence>
<protein>
    <recommendedName>
        <fullName evidence="18">Flavin-containing monooxygenase</fullName>
        <ecNumber evidence="18">1.-.-.-</ecNumber>
    </recommendedName>
</protein>
<keyword evidence="10 18" id="KW-0560">Oxidoreductase</keyword>
<reference evidence="19" key="1">
    <citation type="submission" date="2021-10" db="EMBL/GenBank/DDBJ databases">
        <title>Tropical sea cucumber genome reveals ecological adaptation and Cuvierian tubules defense mechanism.</title>
        <authorList>
            <person name="Chen T."/>
        </authorList>
    </citation>
    <scope>NUCLEOTIDE SEQUENCE</scope>
    <source>
        <strain evidence="19">Nanhai2018</strain>
        <tissue evidence="19">Muscle</tissue>
    </source>
</reference>
<comment type="catalytic activity">
    <reaction evidence="17">
        <text>N,N-dimethylaniline + NADPH + O2 + H(+) = N,N-dimethylaniline N-oxide + NADP(+) + H2O</text>
        <dbReference type="Rhea" id="RHEA:24468"/>
        <dbReference type="ChEBI" id="CHEBI:15377"/>
        <dbReference type="ChEBI" id="CHEBI:15378"/>
        <dbReference type="ChEBI" id="CHEBI:15379"/>
        <dbReference type="ChEBI" id="CHEBI:16269"/>
        <dbReference type="ChEBI" id="CHEBI:17735"/>
        <dbReference type="ChEBI" id="CHEBI:57783"/>
        <dbReference type="ChEBI" id="CHEBI:58349"/>
        <dbReference type="EC" id="1.14.13.8"/>
    </reaction>
    <physiologicalReaction direction="left-to-right" evidence="17">
        <dbReference type="Rhea" id="RHEA:24469"/>
    </physiologicalReaction>
</comment>
<sequence>MKVAIIGAGASGLTATKACLEEGLDPYCFEKSDAIGGLWRFREKDKFPDLACVFKSTIINSSKETMSFSDFPPPKEFPNYMHNSLVYKYLKIYAEKFDVLKHIQFNTSVVSVTKAVGSTEDSCWKGQWNVEVKNEMNGETQVILFDAVMVCVGHHAIPHIPDFKGLSEFQGIKLHTHEYRIPKQFEDKRVVVIGIGNSAGDAAVDLSRIASKFSFKVFLSTRRGAWVFPRAGEGGFPGDLHFNRAMTYFPKGLASSMMEKKLSEHLDHDLYGLRPKHSLLSAHPTVNDDLPNRIISGAVIIKPNIKCFSKTGVEFEDGTLEEDIDAVVLGTGYVFKFPFLSEDIVKVDQNRVSLYKYVFPPDIGASTLAIIGLAQPIGSTIPLAEMQSRWATRVFKGEVSLPNEEVMKKDIIFRKLVGGSIGVGGGIWALQNP</sequence>
<dbReference type="GO" id="GO:0034899">
    <property type="term" value="F:trimethylamine monooxygenase activity"/>
    <property type="evidence" value="ECO:0007669"/>
    <property type="project" value="UniProtKB-EC"/>
</dbReference>
<dbReference type="Gene3D" id="3.50.50.60">
    <property type="entry name" value="FAD/NAD(P)-binding domain"/>
    <property type="match status" value="2"/>
</dbReference>
<dbReference type="Proteomes" id="UP001152320">
    <property type="component" value="Chromosome 7"/>
</dbReference>
<name>A0A9Q1C6R8_HOLLE</name>
<dbReference type="GO" id="GO:0004499">
    <property type="term" value="F:N,N-dimethylaniline monooxygenase activity"/>
    <property type="evidence" value="ECO:0007669"/>
    <property type="project" value="InterPro"/>
</dbReference>
<evidence type="ECO:0000256" key="16">
    <source>
        <dbReference type="ARBA" id="ARBA00048088"/>
    </source>
</evidence>
<evidence type="ECO:0000256" key="7">
    <source>
        <dbReference type="ARBA" id="ARBA00022827"/>
    </source>
</evidence>
<evidence type="ECO:0000313" key="20">
    <source>
        <dbReference type="Proteomes" id="UP001152320"/>
    </source>
</evidence>
<evidence type="ECO:0000256" key="1">
    <source>
        <dbReference type="ARBA" id="ARBA00001974"/>
    </source>
</evidence>
<evidence type="ECO:0000256" key="9">
    <source>
        <dbReference type="ARBA" id="ARBA00022989"/>
    </source>
</evidence>
<evidence type="ECO:0000256" key="8">
    <source>
        <dbReference type="ARBA" id="ARBA00022857"/>
    </source>
</evidence>
<evidence type="ECO:0000256" key="12">
    <source>
        <dbReference type="ARBA" id="ARBA00023136"/>
    </source>
</evidence>
<comment type="catalytic activity">
    <reaction evidence="15">
        <text>hypotaurine + NADPH + O2 + H(+) = taurine + NADP(+) + H2O</text>
        <dbReference type="Rhea" id="RHEA:69819"/>
        <dbReference type="ChEBI" id="CHEBI:15377"/>
        <dbReference type="ChEBI" id="CHEBI:15378"/>
        <dbReference type="ChEBI" id="CHEBI:15379"/>
        <dbReference type="ChEBI" id="CHEBI:57783"/>
        <dbReference type="ChEBI" id="CHEBI:57853"/>
        <dbReference type="ChEBI" id="CHEBI:58349"/>
        <dbReference type="ChEBI" id="CHEBI:507393"/>
        <dbReference type="EC" id="1.14.13.8"/>
    </reaction>
    <physiologicalReaction direction="left-to-right" evidence="15">
        <dbReference type="Rhea" id="RHEA:69820"/>
    </physiologicalReaction>
</comment>
<comment type="catalytic activity">
    <reaction evidence="14">
        <text>hypotaurine + NADH + O2 + H(+) = taurine + NAD(+) + H2O</text>
        <dbReference type="Rhea" id="RHEA:74111"/>
        <dbReference type="ChEBI" id="CHEBI:15377"/>
        <dbReference type="ChEBI" id="CHEBI:15378"/>
        <dbReference type="ChEBI" id="CHEBI:15379"/>
        <dbReference type="ChEBI" id="CHEBI:57540"/>
        <dbReference type="ChEBI" id="CHEBI:57853"/>
        <dbReference type="ChEBI" id="CHEBI:57945"/>
        <dbReference type="ChEBI" id="CHEBI:507393"/>
        <dbReference type="EC" id="1.14.13.8"/>
    </reaction>
    <physiologicalReaction direction="left-to-right" evidence="14">
        <dbReference type="Rhea" id="RHEA:74112"/>
    </physiologicalReaction>
</comment>
<evidence type="ECO:0000256" key="4">
    <source>
        <dbReference type="ARBA" id="ARBA00022630"/>
    </source>
</evidence>
<evidence type="ECO:0000256" key="17">
    <source>
        <dbReference type="ARBA" id="ARBA00049443"/>
    </source>
</evidence>
<dbReference type="EC" id="1.-.-.-" evidence="18"/>
<dbReference type="PRINTS" id="PR00370">
    <property type="entry name" value="FMOXYGENASE"/>
</dbReference>
<comment type="subcellular location">
    <subcellularLocation>
        <location evidence="2">Endoplasmic reticulum membrane</location>
        <topology evidence="2">Single-pass membrane protein</topology>
    </subcellularLocation>
</comment>
<dbReference type="PRINTS" id="PR01121">
    <property type="entry name" value="FMOXYGENASE1"/>
</dbReference>
<dbReference type="EMBL" id="JAIZAY010000007">
    <property type="protein sequence ID" value="KAJ8038916.1"/>
    <property type="molecule type" value="Genomic_DNA"/>
</dbReference>
<proteinExistence type="inferred from homology"/>
<comment type="cofactor">
    <cofactor evidence="1 18">
        <name>FAD</name>
        <dbReference type="ChEBI" id="CHEBI:57692"/>
    </cofactor>
</comment>
<evidence type="ECO:0000313" key="19">
    <source>
        <dbReference type="EMBL" id="KAJ8038916.1"/>
    </source>
</evidence>
<keyword evidence="7 18" id="KW-0274">FAD</keyword>
<keyword evidence="11 18" id="KW-0503">Monooxygenase</keyword>
<keyword evidence="4 18" id="KW-0285">Flavoprotein</keyword>
<keyword evidence="5" id="KW-0812">Transmembrane</keyword>
<organism evidence="19 20">
    <name type="scientific">Holothuria leucospilota</name>
    <name type="common">Black long sea cucumber</name>
    <name type="synonym">Mertensiothuria leucospilota</name>
    <dbReference type="NCBI Taxonomy" id="206669"/>
    <lineage>
        <taxon>Eukaryota</taxon>
        <taxon>Metazoa</taxon>
        <taxon>Echinodermata</taxon>
        <taxon>Eleutherozoa</taxon>
        <taxon>Echinozoa</taxon>
        <taxon>Holothuroidea</taxon>
        <taxon>Aspidochirotacea</taxon>
        <taxon>Aspidochirotida</taxon>
        <taxon>Holothuriidae</taxon>
        <taxon>Holothuria</taxon>
    </lineage>
</organism>
<comment type="function">
    <text evidence="13">Broad spectrum monooxygenase that catalyzes the oxygenation of a wide variety of nitrogen- and sulfur-containing compounds including xenobiotics. Catalyzes the S-oxygenation of hypotaurine to produce taurine, an organic osmolyte involved in cell volume regulation as well as a variety of cytoprotective and developmental processes. In vitro, catalyzes the N-oxygenation of trimethylamine (TMA) to produce trimethylamine N-oxide (TMAO) and could therefore participate to the detoxification of this compound that is generated by the action of gut microbiota from dietary precursors such as choline, choline containing compounds, betaine or L-carnitine.</text>
</comment>